<organism evidence="2 3">
    <name type="scientific">Phyllosticta capitalensis</name>
    <dbReference type="NCBI Taxonomy" id="121624"/>
    <lineage>
        <taxon>Eukaryota</taxon>
        <taxon>Fungi</taxon>
        <taxon>Dikarya</taxon>
        <taxon>Ascomycota</taxon>
        <taxon>Pezizomycotina</taxon>
        <taxon>Dothideomycetes</taxon>
        <taxon>Dothideomycetes incertae sedis</taxon>
        <taxon>Botryosphaeriales</taxon>
        <taxon>Phyllostictaceae</taxon>
        <taxon>Phyllosticta</taxon>
    </lineage>
</organism>
<dbReference type="SUPFAM" id="SSF58022">
    <property type="entry name" value="XRCC4, C-terminal oligomerization domain"/>
    <property type="match status" value="1"/>
</dbReference>
<feature type="compositionally biased region" description="Low complexity" evidence="1">
    <location>
        <begin position="350"/>
        <end position="369"/>
    </location>
</feature>
<proteinExistence type="predicted"/>
<feature type="compositionally biased region" description="Basic residues" evidence="1">
    <location>
        <begin position="232"/>
        <end position="246"/>
    </location>
</feature>
<reference evidence="2 3" key="1">
    <citation type="submission" date="2024-04" db="EMBL/GenBank/DDBJ databases">
        <title>Phyllosticta paracitricarpa is synonymous to the EU quarantine fungus P. citricarpa based on phylogenomic analyses.</title>
        <authorList>
            <consortium name="Lawrence Berkeley National Laboratory"/>
            <person name="Van Ingen-Buijs V.A."/>
            <person name="Van Westerhoven A.C."/>
            <person name="Haridas S."/>
            <person name="Skiadas P."/>
            <person name="Martin F."/>
            <person name="Groenewald J.Z."/>
            <person name="Crous P.W."/>
            <person name="Seidl M.F."/>
        </authorList>
    </citation>
    <scope>NUCLEOTIDE SEQUENCE [LARGE SCALE GENOMIC DNA]</scope>
    <source>
        <strain evidence="2 3">CBS 123374</strain>
    </source>
</reference>
<feature type="compositionally biased region" description="Basic and acidic residues" evidence="1">
    <location>
        <begin position="333"/>
        <end position="349"/>
    </location>
</feature>
<feature type="compositionally biased region" description="Acidic residues" evidence="1">
    <location>
        <begin position="272"/>
        <end position="301"/>
    </location>
</feature>
<protein>
    <submittedName>
        <fullName evidence="2">Uncharacterized protein</fullName>
    </submittedName>
</protein>
<keyword evidence="3" id="KW-1185">Reference proteome</keyword>
<evidence type="ECO:0000256" key="1">
    <source>
        <dbReference type="SAM" id="MobiDB-lite"/>
    </source>
</evidence>
<feature type="compositionally biased region" description="Acidic residues" evidence="1">
    <location>
        <begin position="374"/>
        <end position="385"/>
    </location>
</feature>
<dbReference type="Proteomes" id="UP001492380">
    <property type="component" value="Unassembled WGS sequence"/>
</dbReference>
<dbReference type="PANTHER" id="PTHR42067">
    <property type="entry name" value="YALI0C15378P"/>
    <property type="match status" value="1"/>
</dbReference>
<name>A0ABR1Z3V3_9PEZI</name>
<sequence>MSPPRTLLRVRRTDVDAQDQDDFVLVSVQAIGPQPLDLKLIGTESENVYATSIRHKKIKDLQLRPAYKGSDAEWEAILKHVLLKSDEPSHGPTGLDDIEIISAVSDGRINLTLRKNIAGVTQRIGAIRLPEDNDTEISLFHWAGDAVLREDAERREKKAAQATVVTKENECRKYKGQCENFTKVKPNHETAILAKTTTMMNAKKLKIRDLQRLLACAKVDPAAAAAVEGARKSTRGRRAGPSRPNKRAASDSESDEDSSFESRKPKPKPAQDEDDDETDDADVTPENSDQDETEDEQDGDMGDVASVPGAAKPGEGAKKKAIETVAGNGNSPEQRKPDSPPPPRRELPFTRKNGQSLSGQQQQQQQQSGKAPAADDEDDTTEDEL</sequence>
<accession>A0ABR1Z3V3</accession>
<feature type="region of interest" description="Disordered" evidence="1">
    <location>
        <begin position="222"/>
        <end position="385"/>
    </location>
</feature>
<evidence type="ECO:0000313" key="3">
    <source>
        <dbReference type="Proteomes" id="UP001492380"/>
    </source>
</evidence>
<gene>
    <name evidence="2" type="ORF">HDK90DRAFT_29767</name>
</gene>
<dbReference type="EMBL" id="JBBWRZ010000001">
    <property type="protein sequence ID" value="KAK8247063.1"/>
    <property type="molecule type" value="Genomic_DNA"/>
</dbReference>
<evidence type="ECO:0000313" key="2">
    <source>
        <dbReference type="EMBL" id="KAK8247063.1"/>
    </source>
</evidence>
<dbReference type="PANTHER" id="PTHR42067:SF1">
    <property type="entry name" value="MITOTIC APPARATUS PROTEIN P62"/>
    <property type="match status" value="1"/>
</dbReference>
<comment type="caution">
    <text evidence="2">The sequence shown here is derived from an EMBL/GenBank/DDBJ whole genome shotgun (WGS) entry which is preliminary data.</text>
</comment>